<dbReference type="GO" id="GO:0005524">
    <property type="term" value="F:ATP binding"/>
    <property type="evidence" value="ECO:0007669"/>
    <property type="project" value="UniProtKB-UniRule"/>
</dbReference>
<dbReference type="Pfam" id="PF07679">
    <property type="entry name" value="I-set"/>
    <property type="match status" value="1"/>
</dbReference>
<evidence type="ECO:0000256" key="13">
    <source>
        <dbReference type="ARBA" id="ARBA00022989"/>
    </source>
</evidence>
<evidence type="ECO:0000256" key="16">
    <source>
        <dbReference type="ARBA" id="ARBA00023157"/>
    </source>
</evidence>
<evidence type="ECO:0000256" key="7">
    <source>
        <dbReference type="ARBA" id="ARBA00022692"/>
    </source>
</evidence>
<dbReference type="SMART" id="SM00060">
    <property type="entry name" value="FN3"/>
    <property type="match status" value="1"/>
</dbReference>
<dbReference type="SUPFAM" id="SSF57414">
    <property type="entry name" value="Hairpin loop containing domain-like"/>
    <property type="match status" value="1"/>
</dbReference>
<dbReference type="CDD" id="cd00054">
    <property type="entry name" value="EGF_CA"/>
    <property type="match status" value="2"/>
</dbReference>
<dbReference type="CDD" id="cd01099">
    <property type="entry name" value="PAN_AP_HGF"/>
    <property type="match status" value="1"/>
</dbReference>
<dbReference type="InterPro" id="IPR036116">
    <property type="entry name" value="FN3_sf"/>
</dbReference>
<dbReference type="SUPFAM" id="SSF49265">
    <property type="entry name" value="Fibronectin type III"/>
    <property type="match status" value="1"/>
</dbReference>
<dbReference type="InterPro" id="IPR050122">
    <property type="entry name" value="RTK"/>
</dbReference>
<evidence type="ECO:0000256" key="22">
    <source>
        <dbReference type="SAM" id="MobiDB-lite"/>
    </source>
</evidence>
<dbReference type="FunFam" id="3.30.200.20:FF:000593">
    <property type="entry name" value="Predicted protein"/>
    <property type="match status" value="1"/>
</dbReference>
<dbReference type="SMART" id="SM00409">
    <property type="entry name" value="IG"/>
    <property type="match status" value="2"/>
</dbReference>
<dbReference type="Pfam" id="PF00069">
    <property type="entry name" value="Pkinase"/>
    <property type="match status" value="1"/>
</dbReference>
<dbReference type="PANTHER" id="PTHR24416">
    <property type="entry name" value="TYROSINE-PROTEIN KINASE RECEPTOR"/>
    <property type="match status" value="1"/>
</dbReference>
<name>A0A8J9YWY6_BRALA</name>
<dbReference type="OrthoDB" id="1668230at2759"/>
<dbReference type="Gene3D" id="2.10.25.10">
    <property type="entry name" value="Laminin"/>
    <property type="match status" value="2"/>
</dbReference>
<keyword evidence="17" id="KW-0675">Receptor</keyword>
<keyword evidence="18" id="KW-0325">Glycoprotein</keyword>
<feature type="domain" description="EGF-like" evidence="25">
    <location>
        <begin position="239"/>
        <end position="250"/>
    </location>
</feature>
<dbReference type="SMART" id="SM00408">
    <property type="entry name" value="IGc2"/>
    <property type="match status" value="2"/>
</dbReference>
<dbReference type="InterPro" id="IPR017441">
    <property type="entry name" value="Protein_kinase_ATP_BS"/>
</dbReference>
<feature type="transmembrane region" description="Helical" evidence="23">
    <location>
        <begin position="827"/>
        <end position="852"/>
    </location>
</feature>
<dbReference type="InterPro" id="IPR000719">
    <property type="entry name" value="Prot_kinase_dom"/>
</dbReference>
<evidence type="ECO:0000256" key="15">
    <source>
        <dbReference type="ARBA" id="ARBA00023137"/>
    </source>
</evidence>
<evidence type="ECO:0000256" key="11">
    <source>
        <dbReference type="ARBA" id="ARBA00022777"/>
    </source>
</evidence>
<dbReference type="FunFam" id="1.10.510.10:FF:000986">
    <property type="entry name" value="Protein tyrosine kinase 2aa"/>
    <property type="match status" value="1"/>
</dbReference>
<dbReference type="EC" id="2.7.10.1" evidence="3"/>
<dbReference type="InterPro" id="IPR001881">
    <property type="entry name" value="EGF-like_Ca-bd_dom"/>
</dbReference>
<evidence type="ECO:0000256" key="23">
    <source>
        <dbReference type="SAM" id="Phobius"/>
    </source>
</evidence>
<feature type="signal peptide" evidence="24">
    <location>
        <begin position="1"/>
        <end position="21"/>
    </location>
</feature>
<dbReference type="SMART" id="SM00473">
    <property type="entry name" value="PAN_AP"/>
    <property type="match status" value="1"/>
</dbReference>
<keyword evidence="6" id="KW-0808">Transferase</keyword>
<dbReference type="PANTHER" id="PTHR24416:SF617">
    <property type="entry name" value="RET ONCOGENE, ISOFORM A"/>
    <property type="match status" value="1"/>
</dbReference>
<dbReference type="Proteomes" id="UP000838412">
    <property type="component" value="Chromosome 13"/>
</dbReference>
<dbReference type="InterPro" id="IPR013098">
    <property type="entry name" value="Ig_I-set"/>
</dbReference>
<dbReference type="Gene3D" id="1.10.510.10">
    <property type="entry name" value="Transferase(Phosphotransferase) domain 1"/>
    <property type="match status" value="1"/>
</dbReference>
<evidence type="ECO:0000256" key="3">
    <source>
        <dbReference type="ARBA" id="ARBA00011902"/>
    </source>
</evidence>
<dbReference type="EMBL" id="OV696698">
    <property type="protein sequence ID" value="CAH1243138.1"/>
    <property type="molecule type" value="Genomic_DNA"/>
</dbReference>
<dbReference type="InterPro" id="IPR024731">
    <property type="entry name" value="NELL2-like_EGF"/>
</dbReference>
<dbReference type="Pfam" id="PF00024">
    <property type="entry name" value="PAN_1"/>
    <property type="match status" value="1"/>
</dbReference>
<evidence type="ECO:0000259" key="26">
    <source>
        <dbReference type="PROSITE" id="PS01186"/>
    </source>
</evidence>
<keyword evidence="8 24" id="KW-0732">Signal</keyword>
<evidence type="ECO:0000256" key="20">
    <source>
        <dbReference type="ARBA" id="ARBA00056965"/>
    </source>
</evidence>
<evidence type="ECO:0000313" key="27">
    <source>
        <dbReference type="EMBL" id="CAH1243138.1"/>
    </source>
</evidence>
<organism evidence="27 28">
    <name type="scientific">Branchiostoma lanceolatum</name>
    <name type="common">Common lancelet</name>
    <name type="synonym">Amphioxus lanceolatum</name>
    <dbReference type="NCBI Taxonomy" id="7740"/>
    <lineage>
        <taxon>Eukaryota</taxon>
        <taxon>Metazoa</taxon>
        <taxon>Chordata</taxon>
        <taxon>Cephalochordata</taxon>
        <taxon>Leptocardii</taxon>
        <taxon>Amphioxiformes</taxon>
        <taxon>Branchiostomatidae</taxon>
        <taxon>Branchiostoma</taxon>
    </lineage>
</organism>
<keyword evidence="28" id="KW-1185">Reference proteome</keyword>
<dbReference type="InterPro" id="IPR013761">
    <property type="entry name" value="SAM/pointed_sf"/>
</dbReference>
<feature type="domain" description="EGF-like" evidence="26">
    <location>
        <begin position="581"/>
        <end position="594"/>
    </location>
</feature>
<keyword evidence="7 23" id="KW-0812">Transmembrane</keyword>
<keyword evidence="11" id="KW-0418">Kinase</keyword>
<dbReference type="PROSITE" id="PS00022">
    <property type="entry name" value="EGF_1"/>
    <property type="match status" value="2"/>
</dbReference>
<dbReference type="InterPro" id="IPR000742">
    <property type="entry name" value="EGF"/>
</dbReference>
<comment type="subcellular location">
    <subcellularLocation>
        <location evidence="1">Membrane</location>
        <topology evidence="1">Single-pass type I membrane protein</topology>
    </subcellularLocation>
</comment>
<comment type="similarity">
    <text evidence="2">Belongs to the protein kinase superfamily. CAMK Ser/Thr protein kinase family.</text>
</comment>
<dbReference type="Gene3D" id="3.50.4.10">
    <property type="entry name" value="Hepatocyte Growth Factor"/>
    <property type="match status" value="1"/>
</dbReference>
<dbReference type="Pfam" id="PF12947">
    <property type="entry name" value="EGF_3"/>
    <property type="match status" value="1"/>
</dbReference>
<dbReference type="GO" id="GO:0007169">
    <property type="term" value="P:cell surface receptor protein tyrosine kinase signaling pathway"/>
    <property type="evidence" value="ECO:0007669"/>
    <property type="project" value="TreeGrafter"/>
</dbReference>
<dbReference type="InterPro" id="IPR003609">
    <property type="entry name" value="Pan_app"/>
</dbReference>
<evidence type="ECO:0000256" key="18">
    <source>
        <dbReference type="ARBA" id="ARBA00023180"/>
    </source>
</evidence>
<dbReference type="Gene3D" id="3.30.200.20">
    <property type="entry name" value="Phosphorylase Kinase, domain 1"/>
    <property type="match status" value="1"/>
</dbReference>
<dbReference type="InterPro" id="IPR009030">
    <property type="entry name" value="Growth_fac_rcpt_cys_sf"/>
</dbReference>
<keyword evidence="5" id="KW-0597">Phosphoprotein</keyword>
<gene>
    <name evidence="27" type="primary">TIE1</name>
    <name evidence="27" type="ORF">BLAG_LOCUS6238</name>
</gene>
<keyword evidence="15" id="KW-0829">Tyrosine-protein kinase</keyword>
<dbReference type="SUPFAM" id="SSF57184">
    <property type="entry name" value="Growth factor receptor domain"/>
    <property type="match status" value="1"/>
</dbReference>
<dbReference type="AlphaFoldDB" id="A0A8J9YWY6"/>
<evidence type="ECO:0000256" key="1">
    <source>
        <dbReference type="ARBA" id="ARBA00004479"/>
    </source>
</evidence>
<evidence type="ECO:0000256" key="8">
    <source>
        <dbReference type="ARBA" id="ARBA00022729"/>
    </source>
</evidence>
<keyword evidence="14 23" id="KW-0472">Membrane</keyword>
<evidence type="ECO:0000256" key="19">
    <source>
        <dbReference type="ARBA" id="ARBA00023319"/>
    </source>
</evidence>
<dbReference type="CDD" id="cd09487">
    <property type="entry name" value="SAM_superfamily"/>
    <property type="match status" value="1"/>
</dbReference>
<dbReference type="SUPFAM" id="SSF47769">
    <property type="entry name" value="SAM/Pointed domain"/>
    <property type="match status" value="1"/>
</dbReference>
<evidence type="ECO:0000256" key="6">
    <source>
        <dbReference type="ARBA" id="ARBA00022679"/>
    </source>
</evidence>
<dbReference type="Gene3D" id="1.10.150.50">
    <property type="entry name" value="Transcription Factor, Ets-1"/>
    <property type="match status" value="1"/>
</dbReference>
<evidence type="ECO:0000256" key="24">
    <source>
        <dbReference type="SAM" id="SignalP"/>
    </source>
</evidence>
<dbReference type="SMART" id="SM00181">
    <property type="entry name" value="EGF"/>
    <property type="match status" value="5"/>
</dbReference>
<dbReference type="CDD" id="cd00063">
    <property type="entry name" value="FN3"/>
    <property type="match status" value="1"/>
</dbReference>
<dbReference type="InterPro" id="IPR001660">
    <property type="entry name" value="SAM"/>
</dbReference>
<sequence length="1233" mass="131525">MSFQILLFGVVLTCVTRLSTGVLDVTITSNGPFFGPSEQTSLYCYTGTLVQQNNYQFGVEVDTGSGTMFTPQRGTAAVTGGYRVHILAAAGDSRVGAFSCQVRTTDGTQPEKAITFKMKREADVWPAAFTVTVNIGDPVTLQMVQKSDRTGTLEWRKGGVGGTVLTGQNGLNYTIASVQSSDEGFYECYHQNDTETKQGIMRLIARACTPNKIGTNCDKDCDGGNCRGQLLCLMDPYGCSCGPGLTGIECNTDCPDGMYGAGCTQTCHCANGAACDKKTGACLGGCLEPWAGDSCHIACPAGVFGSDCTCHCASGPSVCDFQTGVCSSGGCEAGWKGGDCQTACSLGEFGPNCANTCHCAAGDSACPADTGVCRSGGCAEGWEGSNCQTEISDLFDIQNGQVLPGHDDEVIPNITPGDCALKCLEGTATVGLGAWGSNFQKYDNKALDGYNNDPISGITPGECAVRCLQGTSVVPAGTCKSFDYDRSRSRCILSTASKDTDPSALGPINIIDYYHRKQPCSVSPCQHGGSCTDVGYDSFNCTCTSTWTGVTCQTEVKDCDTNAHNCDQNASCTNIPGSFTCACNPGYYGNGTLCTVCGHCSGGDNNCDTTSGSCTSGCEAPWTGTLCKQISPMVTQQPQYQSIPLGQTASLNCTGHGEPLASVSWSHDGTGLTDGGRYDLATSPGRAQYTIIGTMAISNVVQSDNGQYTCTATNTAGTSTSQPATLAVLEPPYDVRVIITAQSSTALRVSWTVGSTGYADIDASQVRHRRSDVLSWSDWVSTGSTGTEGMYDITGLAAATDYDVQVRVRNTEGWSTPVQGLERTLDALAAIVGGTVAAVALLCIAVAGLIFYRRRQKGPNLTGSRDVALTDIGDHPEGGSRNEAFVQGDDTEKDHRRLSQVVTVEDVKNFLEAHGLKELTKSFKEHDVDGRALRGMNDAILKDLIPKAGPRARLTALLMELKTPDKPIHPDVPTSNLNYWEIPRSNLKLGKRLGRGQFGEVRLGEVRNRGVTKAVAVKTLKDSASDGDKRDLMGELENLVTVGQHENIISLVGACTKDGSLSIVVEYAPNGCLKDWLVTNSAELTTDSEYQNQPVPLSLLPMEQLVKFGIDVASGMSHLAAMQSKLPLRWMAYESLFYNVYTSQSDVWSFGVLLWEIMTLGKQPYEGMNGKRMMDLIKNGGRLEKPTPCPDEIYTIMTACWKTLPEDRPGFPELKTRLDRTLQDFKPYTSLLK</sequence>
<comment type="function">
    <text evidence="20">Receptor for basic fibroblast growth factor.</text>
</comment>
<dbReference type="Pfam" id="PF00536">
    <property type="entry name" value="SAM_1"/>
    <property type="match status" value="1"/>
</dbReference>
<evidence type="ECO:0000256" key="12">
    <source>
        <dbReference type="ARBA" id="ARBA00022840"/>
    </source>
</evidence>
<dbReference type="InterPro" id="IPR001245">
    <property type="entry name" value="Ser-Thr/Tyr_kinase_cat_dom"/>
</dbReference>
<dbReference type="InterPro" id="IPR003599">
    <property type="entry name" value="Ig_sub"/>
</dbReference>
<keyword evidence="19" id="KW-0393">Immunoglobulin domain</keyword>
<feature type="region of interest" description="Disordered" evidence="22">
    <location>
        <begin position="863"/>
        <end position="892"/>
    </location>
</feature>
<keyword evidence="16" id="KW-1015">Disulfide bond</keyword>
<evidence type="ECO:0000256" key="21">
    <source>
        <dbReference type="PROSITE-ProRule" id="PRU10141"/>
    </source>
</evidence>
<dbReference type="InterPro" id="IPR003598">
    <property type="entry name" value="Ig_sub2"/>
</dbReference>
<protein>
    <recommendedName>
        <fullName evidence="3">receptor protein-tyrosine kinase</fullName>
        <ecNumber evidence="3">2.7.10.1</ecNumber>
    </recommendedName>
</protein>
<keyword evidence="12 21" id="KW-0067">ATP-binding</keyword>
<dbReference type="FunFam" id="2.60.40.10:FF:000032">
    <property type="entry name" value="palladin isoform X1"/>
    <property type="match status" value="1"/>
</dbReference>
<dbReference type="GO" id="GO:0005509">
    <property type="term" value="F:calcium ion binding"/>
    <property type="evidence" value="ECO:0007669"/>
    <property type="project" value="InterPro"/>
</dbReference>
<dbReference type="Pfam" id="PF00041">
    <property type="entry name" value="fn3"/>
    <property type="match status" value="1"/>
</dbReference>
<dbReference type="InterPro" id="IPR003961">
    <property type="entry name" value="FN3_dom"/>
</dbReference>
<dbReference type="GO" id="GO:0004714">
    <property type="term" value="F:transmembrane receptor protein tyrosine kinase activity"/>
    <property type="evidence" value="ECO:0007669"/>
    <property type="project" value="UniProtKB-EC"/>
</dbReference>
<proteinExistence type="inferred from homology"/>
<evidence type="ECO:0000313" key="28">
    <source>
        <dbReference type="Proteomes" id="UP000838412"/>
    </source>
</evidence>
<keyword evidence="9" id="KW-0677">Repeat</keyword>
<evidence type="ECO:0000256" key="14">
    <source>
        <dbReference type="ARBA" id="ARBA00023136"/>
    </source>
</evidence>
<accession>A0A8J9YWY6</accession>
<evidence type="ECO:0000259" key="25">
    <source>
        <dbReference type="PROSITE" id="PS00022"/>
    </source>
</evidence>
<feature type="chain" id="PRO_5035425318" description="receptor protein-tyrosine kinase" evidence="24">
    <location>
        <begin position="22"/>
        <end position="1233"/>
    </location>
</feature>
<keyword evidence="4" id="KW-0245">EGF-like domain</keyword>
<dbReference type="FunFam" id="2.10.25.10:FF:000038">
    <property type="entry name" value="Fibrillin 2"/>
    <property type="match status" value="1"/>
</dbReference>
<feature type="domain" description="EGF-like" evidence="25">
    <location>
        <begin position="541"/>
        <end position="552"/>
    </location>
</feature>
<dbReference type="InterPro" id="IPR013783">
    <property type="entry name" value="Ig-like_fold"/>
</dbReference>
<dbReference type="PROSITE" id="PS00010">
    <property type="entry name" value="ASX_HYDROXYL"/>
    <property type="match status" value="1"/>
</dbReference>
<dbReference type="InterPro" id="IPR036179">
    <property type="entry name" value="Ig-like_dom_sf"/>
</dbReference>
<evidence type="ECO:0000256" key="17">
    <source>
        <dbReference type="ARBA" id="ARBA00023170"/>
    </source>
</evidence>
<dbReference type="Pfam" id="PF07714">
    <property type="entry name" value="PK_Tyr_Ser-Thr"/>
    <property type="match status" value="1"/>
</dbReference>
<evidence type="ECO:0000256" key="10">
    <source>
        <dbReference type="ARBA" id="ARBA00022741"/>
    </source>
</evidence>
<keyword evidence="13 23" id="KW-1133">Transmembrane helix</keyword>
<dbReference type="Gene3D" id="2.170.300.10">
    <property type="entry name" value="Tie2 ligand-binding domain superfamily"/>
    <property type="match status" value="1"/>
</dbReference>
<dbReference type="SUPFAM" id="SSF56112">
    <property type="entry name" value="Protein kinase-like (PK-like)"/>
    <property type="match status" value="1"/>
</dbReference>
<dbReference type="PROSITE" id="PS00107">
    <property type="entry name" value="PROTEIN_KINASE_ATP"/>
    <property type="match status" value="1"/>
</dbReference>
<evidence type="ECO:0000256" key="5">
    <source>
        <dbReference type="ARBA" id="ARBA00022553"/>
    </source>
</evidence>
<evidence type="ECO:0000256" key="2">
    <source>
        <dbReference type="ARBA" id="ARBA00006692"/>
    </source>
</evidence>
<dbReference type="InterPro" id="IPR011009">
    <property type="entry name" value="Kinase-like_dom_sf"/>
</dbReference>
<keyword evidence="10 21" id="KW-0547">Nucleotide-binding</keyword>
<dbReference type="InterPro" id="IPR000152">
    <property type="entry name" value="EGF-type_Asp/Asn_hydroxyl_site"/>
</dbReference>
<dbReference type="CDD" id="cd00192">
    <property type="entry name" value="PTKc"/>
    <property type="match status" value="1"/>
</dbReference>
<dbReference type="PROSITE" id="PS01186">
    <property type="entry name" value="EGF_2"/>
    <property type="match status" value="1"/>
</dbReference>
<evidence type="ECO:0000256" key="9">
    <source>
        <dbReference type="ARBA" id="ARBA00022737"/>
    </source>
</evidence>
<dbReference type="SUPFAM" id="SSF48726">
    <property type="entry name" value="Immunoglobulin"/>
    <property type="match status" value="2"/>
</dbReference>
<dbReference type="SMART" id="SM00179">
    <property type="entry name" value="EGF_CA"/>
    <property type="match status" value="2"/>
</dbReference>
<dbReference type="Gene3D" id="2.60.40.10">
    <property type="entry name" value="Immunoglobulins"/>
    <property type="match status" value="3"/>
</dbReference>
<feature type="binding site" evidence="21">
    <location>
        <position position="1018"/>
    </location>
    <ligand>
        <name>ATP</name>
        <dbReference type="ChEBI" id="CHEBI:30616"/>
    </ligand>
</feature>
<reference evidence="27" key="1">
    <citation type="submission" date="2022-01" db="EMBL/GenBank/DDBJ databases">
        <authorList>
            <person name="Braso-Vives M."/>
        </authorList>
    </citation>
    <scope>NUCLEOTIDE SEQUENCE</scope>
</reference>
<evidence type="ECO:0000256" key="4">
    <source>
        <dbReference type="ARBA" id="ARBA00022536"/>
    </source>
</evidence>
<dbReference type="GO" id="GO:0005886">
    <property type="term" value="C:plasma membrane"/>
    <property type="evidence" value="ECO:0007669"/>
    <property type="project" value="TreeGrafter"/>
</dbReference>
<dbReference type="SMART" id="SM00454">
    <property type="entry name" value="SAM"/>
    <property type="match status" value="1"/>
</dbReference>
<dbReference type="GO" id="GO:0043235">
    <property type="term" value="C:receptor complex"/>
    <property type="evidence" value="ECO:0007669"/>
    <property type="project" value="TreeGrafter"/>
</dbReference>